<gene>
    <name evidence="3" type="ORF">CLV54_0024</name>
</gene>
<dbReference type="InterPro" id="IPR037523">
    <property type="entry name" value="VOC_core"/>
</dbReference>
<dbReference type="GO" id="GO:0046491">
    <property type="term" value="P:L-methylmalonyl-CoA metabolic process"/>
    <property type="evidence" value="ECO:0007669"/>
    <property type="project" value="TreeGrafter"/>
</dbReference>
<sequence length="149" mass="16583">MASNLPTDSGHKEAPTGAVFTRLDHVGIAVWDADKWIPYYRDVLGFALVGDEQAEDPGTRLVYFDAGNAFIQLVEPVRDGIEIRDWLAEHGEGIHHFCLATDDLTDVVQMRPGDEVSTIFRAGRRRDACFLTGAPEGVRIEVTETRPSW</sequence>
<dbReference type="SUPFAM" id="SSF54593">
    <property type="entry name" value="Glyoxalase/Bleomycin resistance protein/Dihydroxybiphenyl dioxygenase"/>
    <property type="match status" value="1"/>
</dbReference>
<dbReference type="PANTHER" id="PTHR43048">
    <property type="entry name" value="METHYLMALONYL-COA EPIMERASE"/>
    <property type="match status" value="1"/>
</dbReference>
<protein>
    <submittedName>
        <fullName evidence="3">Methylmalonyl-CoA epimerase</fullName>
    </submittedName>
</protein>
<dbReference type="GO" id="GO:0046872">
    <property type="term" value="F:metal ion binding"/>
    <property type="evidence" value="ECO:0007669"/>
    <property type="project" value="UniProtKB-KW"/>
</dbReference>
<feature type="domain" description="VOC" evidence="2">
    <location>
        <begin position="22"/>
        <end position="145"/>
    </location>
</feature>
<dbReference type="PANTHER" id="PTHR43048:SF3">
    <property type="entry name" value="METHYLMALONYL-COA EPIMERASE, MITOCHONDRIAL"/>
    <property type="match status" value="1"/>
</dbReference>
<dbReference type="PROSITE" id="PS51819">
    <property type="entry name" value="VOC"/>
    <property type="match status" value="1"/>
</dbReference>
<name>A0A2M9C3F1_9MICO</name>
<evidence type="ECO:0000256" key="1">
    <source>
        <dbReference type="ARBA" id="ARBA00022723"/>
    </source>
</evidence>
<dbReference type="Pfam" id="PF13669">
    <property type="entry name" value="Glyoxalase_4"/>
    <property type="match status" value="1"/>
</dbReference>
<organism evidence="3 4">
    <name type="scientific">Compostimonas suwonensis</name>
    <dbReference type="NCBI Taxonomy" id="1048394"/>
    <lineage>
        <taxon>Bacteria</taxon>
        <taxon>Bacillati</taxon>
        <taxon>Actinomycetota</taxon>
        <taxon>Actinomycetes</taxon>
        <taxon>Micrococcales</taxon>
        <taxon>Microbacteriaceae</taxon>
        <taxon>Compostimonas</taxon>
    </lineage>
</organism>
<evidence type="ECO:0000313" key="4">
    <source>
        <dbReference type="Proteomes" id="UP000230161"/>
    </source>
</evidence>
<dbReference type="Proteomes" id="UP000230161">
    <property type="component" value="Unassembled WGS sequence"/>
</dbReference>
<keyword evidence="4" id="KW-1185">Reference proteome</keyword>
<proteinExistence type="predicted"/>
<dbReference type="Gene3D" id="3.10.180.10">
    <property type="entry name" value="2,3-Dihydroxybiphenyl 1,2-Dioxygenase, domain 1"/>
    <property type="match status" value="1"/>
</dbReference>
<dbReference type="AlphaFoldDB" id="A0A2M9C3F1"/>
<dbReference type="InterPro" id="IPR029068">
    <property type="entry name" value="Glyas_Bleomycin-R_OHBP_Dase"/>
</dbReference>
<dbReference type="GO" id="GO:0004493">
    <property type="term" value="F:methylmalonyl-CoA epimerase activity"/>
    <property type="evidence" value="ECO:0007669"/>
    <property type="project" value="TreeGrafter"/>
</dbReference>
<accession>A0A2M9C3F1</accession>
<reference evidence="3 4" key="1">
    <citation type="submission" date="2017-11" db="EMBL/GenBank/DDBJ databases">
        <title>Genomic Encyclopedia of Archaeal and Bacterial Type Strains, Phase II (KMG-II): From Individual Species to Whole Genera.</title>
        <authorList>
            <person name="Goeker M."/>
        </authorList>
    </citation>
    <scope>NUCLEOTIDE SEQUENCE [LARGE SCALE GENOMIC DNA]</scope>
    <source>
        <strain evidence="3 4">DSM 25625</strain>
    </source>
</reference>
<keyword evidence="1" id="KW-0479">Metal-binding</keyword>
<evidence type="ECO:0000259" key="2">
    <source>
        <dbReference type="PROSITE" id="PS51819"/>
    </source>
</evidence>
<dbReference type="OrthoDB" id="5240615at2"/>
<dbReference type="RefSeq" id="WP_100342947.1">
    <property type="nucleotide sequence ID" value="NZ_PGFB01000001.1"/>
</dbReference>
<evidence type="ECO:0000313" key="3">
    <source>
        <dbReference type="EMBL" id="PJJ64999.1"/>
    </source>
</evidence>
<dbReference type="InterPro" id="IPR051785">
    <property type="entry name" value="MMCE/EMCE_epimerase"/>
</dbReference>
<comment type="caution">
    <text evidence="3">The sequence shown here is derived from an EMBL/GenBank/DDBJ whole genome shotgun (WGS) entry which is preliminary data.</text>
</comment>
<dbReference type="EMBL" id="PGFB01000001">
    <property type="protein sequence ID" value="PJJ64999.1"/>
    <property type="molecule type" value="Genomic_DNA"/>
</dbReference>